<organism evidence="2 3">
    <name type="scientific">Pseudomonas luteola</name>
    <dbReference type="NCBI Taxonomy" id="47886"/>
    <lineage>
        <taxon>Bacteria</taxon>
        <taxon>Pseudomonadati</taxon>
        <taxon>Pseudomonadota</taxon>
        <taxon>Gammaproteobacteria</taxon>
        <taxon>Pseudomonadales</taxon>
        <taxon>Pseudomonadaceae</taxon>
        <taxon>Pseudomonas</taxon>
    </lineage>
</organism>
<evidence type="ECO:0000313" key="2">
    <source>
        <dbReference type="EMBL" id="SPZ13425.1"/>
    </source>
</evidence>
<proteinExistence type="predicted"/>
<protein>
    <submittedName>
        <fullName evidence="2">Uncharacterized protein</fullName>
    </submittedName>
</protein>
<reference evidence="1 4" key="2">
    <citation type="submission" date="2020-10" db="EMBL/GenBank/DDBJ databases">
        <title>Genome sequences of Pseudomonas isolates.</title>
        <authorList>
            <person name="Wessels L."/>
            <person name="Reich F."/>
            <person name="Hammerl J."/>
        </authorList>
    </citation>
    <scope>NUCLEOTIDE SEQUENCE [LARGE SCALE GENOMIC DNA]</scope>
    <source>
        <strain evidence="1 4">20-MO00624-0</strain>
    </source>
</reference>
<dbReference type="Proteomes" id="UP000626180">
    <property type="component" value="Unassembled WGS sequence"/>
</dbReference>
<keyword evidence="4" id="KW-1185">Reference proteome</keyword>
<gene>
    <name evidence="1" type="ORF">IRZ65_19735</name>
    <name evidence="2" type="ORF">NCTC11842_05167</name>
</gene>
<sequence>MTETEKMVGKFVSGFGGQRYREIFEVLESSNFRPLGKSNNETLLFQRRGTNSEMLDIFAFRLGRRQ</sequence>
<dbReference type="Proteomes" id="UP000250443">
    <property type="component" value="Unassembled WGS sequence"/>
</dbReference>
<dbReference type="AlphaFoldDB" id="A0A2X2DMS9"/>
<evidence type="ECO:0000313" key="4">
    <source>
        <dbReference type="Proteomes" id="UP000626180"/>
    </source>
</evidence>
<name>A0A2X2DMS9_PSELU</name>
<evidence type="ECO:0000313" key="1">
    <source>
        <dbReference type="EMBL" id="MBF8642903.1"/>
    </source>
</evidence>
<evidence type="ECO:0000313" key="3">
    <source>
        <dbReference type="Proteomes" id="UP000250443"/>
    </source>
</evidence>
<accession>A0A2X2DMS9</accession>
<dbReference type="EMBL" id="UAUF01000014">
    <property type="protein sequence ID" value="SPZ13425.1"/>
    <property type="molecule type" value="Genomic_DNA"/>
</dbReference>
<dbReference type="RefSeq" id="WP_010798668.1">
    <property type="nucleotide sequence ID" value="NZ_CP069263.1"/>
</dbReference>
<reference evidence="2 3" key="1">
    <citation type="submission" date="2018-06" db="EMBL/GenBank/DDBJ databases">
        <authorList>
            <consortium name="Pathogen Informatics"/>
            <person name="Doyle S."/>
        </authorList>
    </citation>
    <scope>NUCLEOTIDE SEQUENCE [LARGE SCALE GENOMIC DNA]</scope>
    <source>
        <strain evidence="2 3">NCTC11842</strain>
    </source>
</reference>
<dbReference type="EMBL" id="JADMCD010000012">
    <property type="protein sequence ID" value="MBF8642903.1"/>
    <property type="molecule type" value="Genomic_DNA"/>
</dbReference>